<evidence type="ECO:0000313" key="2">
    <source>
        <dbReference type="Proteomes" id="UP000242457"/>
    </source>
</evidence>
<accession>A0A2A3ERU9</accession>
<name>A0A2A3ERU9_APICC</name>
<protein>
    <submittedName>
        <fullName evidence="1">Uncharacterized protein</fullName>
    </submittedName>
</protein>
<organism evidence="1 2">
    <name type="scientific">Apis cerana cerana</name>
    <name type="common">Oriental honeybee</name>
    <dbReference type="NCBI Taxonomy" id="94128"/>
    <lineage>
        <taxon>Eukaryota</taxon>
        <taxon>Metazoa</taxon>
        <taxon>Ecdysozoa</taxon>
        <taxon>Arthropoda</taxon>
        <taxon>Hexapoda</taxon>
        <taxon>Insecta</taxon>
        <taxon>Pterygota</taxon>
        <taxon>Neoptera</taxon>
        <taxon>Endopterygota</taxon>
        <taxon>Hymenoptera</taxon>
        <taxon>Apocrita</taxon>
        <taxon>Aculeata</taxon>
        <taxon>Apoidea</taxon>
        <taxon>Anthophila</taxon>
        <taxon>Apidae</taxon>
        <taxon>Apis</taxon>
    </lineage>
</organism>
<keyword evidence="2" id="KW-1185">Reference proteome</keyword>
<reference evidence="1 2" key="1">
    <citation type="submission" date="2014-07" db="EMBL/GenBank/DDBJ databases">
        <title>Genomic and transcriptomic analysis on Apis cerana provide comprehensive insights into honey bee biology.</title>
        <authorList>
            <person name="Diao Q."/>
            <person name="Sun L."/>
            <person name="Zheng H."/>
            <person name="Zheng H."/>
            <person name="Xu S."/>
            <person name="Wang S."/>
            <person name="Zeng Z."/>
            <person name="Hu F."/>
            <person name="Su S."/>
            <person name="Wu J."/>
        </authorList>
    </citation>
    <scope>NUCLEOTIDE SEQUENCE [LARGE SCALE GENOMIC DNA]</scope>
    <source>
        <tissue evidence="1">Pupae without intestine</tissue>
    </source>
</reference>
<dbReference type="EMBL" id="KZ288194">
    <property type="protein sequence ID" value="PBC33849.1"/>
    <property type="molecule type" value="Genomic_DNA"/>
</dbReference>
<proteinExistence type="predicted"/>
<gene>
    <name evidence="1" type="ORF">APICC_03223</name>
</gene>
<dbReference type="AlphaFoldDB" id="A0A2A3ERU9"/>
<dbReference type="Proteomes" id="UP000242457">
    <property type="component" value="Unassembled WGS sequence"/>
</dbReference>
<dbReference type="OrthoDB" id="6436512at2759"/>
<sequence>MNRKCKCNYTYARICGIRRDDDQYNNYDIYVISGLTLVQKLPARIKQSSYVFLSALQLVDLLTLRIIMKNSFNVITLLLCFLHFSISKENINGKVKSSRTHSNSKFGKYPSGGLISFDSDQEKLSIDWTVTIPFISIPFEHKIRENDEIPPLLNVNAKSVGIVGLITTLFSVVSPLFSKPHPEFNYRSMDNGQWLEMGNTINEMIFGNNYVAPCMQRIVCSIVSVATHSENPTSADKIIDGLSSHNWFKDITNGTIIQDAVITGRKGNHDCAYAYKECLITPKFLKTIMNEFGIV</sequence>
<evidence type="ECO:0000313" key="1">
    <source>
        <dbReference type="EMBL" id="PBC33849.1"/>
    </source>
</evidence>